<dbReference type="InterPro" id="IPR050272">
    <property type="entry name" value="Isochorismatase-like_hydrls"/>
</dbReference>
<keyword evidence="4" id="KW-1185">Reference proteome</keyword>
<dbReference type="PANTHER" id="PTHR43540:SF1">
    <property type="entry name" value="ISOCHORISMATASE HYDROLASE"/>
    <property type="match status" value="1"/>
</dbReference>
<dbReference type="PANTHER" id="PTHR43540">
    <property type="entry name" value="PEROXYUREIDOACRYLATE/UREIDOACRYLATE AMIDOHYDROLASE-RELATED"/>
    <property type="match status" value="1"/>
</dbReference>
<dbReference type="InterPro" id="IPR000868">
    <property type="entry name" value="Isochorismatase-like_dom"/>
</dbReference>
<sequence>MTSALIVIDMQQGFLDPHWGPTANRPECEANVAQLIGAWRSEGAPIVVVRHDSRDPASPLHPDSPGNALIDEVAAVHPALFVSKSVNSAFYGEPSLDAWLREAGIGRLVLCGIQTNMCVETTARMGGNLGYELVVPLDATRTFDLTGPDGHVVSAADLMAVTAANLHGGGFATVTTTAAVLAQR</sequence>
<evidence type="ECO:0000259" key="2">
    <source>
        <dbReference type="Pfam" id="PF00857"/>
    </source>
</evidence>
<evidence type="ECO:0000313" key="3">
    <source>
        <dbReference type="EMBL" id="GAA3645790.1"/>
    </source>
</evidence>
<dbReference type="SUPFAM" id="SSF52499">
    <property type="entry name" value="Isochorismatase-like hydrolases"/>
    <property type="match status" value="1"/>
</dbReference>
<name>A0ABP7B2S2_9MICO</name>
<accession>A0ABP7B2S2</accession>
<reference evidence="4" key="1">
    <citation type="journal article" date="2019" name="Int. J. Syst. Evol. Microbiol.">
        <title>The Global Catalogue of Microorganisms (GCM) 10K type strain sequencing project: providing services to taxonomists for standard genome sequencing and annotation.</title>
        <authorList>
            <consortium name="The Broad Institute Genomics Platform"/>
            <consortium name="The Broad Institute Genome Sequencing Center for Infectious Disease"/>
            <person name="Wu L."/>
            <person name="Ma J."/>
        </authorList>
    </citation>
    <scope>NUCLEOTIDE SEQUENCE [LARGE SCALE GENOMIC DNA]</scope>
    <source>
        <strain evidence="4">JCM 16546</strain>
    </source>
</reference>
<evidence type="ECO:0000256" key="1">
    <source>
        <dbReference type="ARBA" id="ARBA00022801"/>
    </source>
</evidence>
<feature type="domain" description="Isochorismatase-like" evidence="2">
    <location>
        <begin position="3"/>
        <end position="157"/>
    </location>
</feature>
<dbReference type="RefSeq" id="WP_221857653.1">
    <property type="nucleotide sequence ID" value="NZ_BAAAYV010000002.1"/>
</dbReference>
<proteinExistence type="predicted"/>
<keyword evidence="1 3" id="KW-0378">Hydrolase</keyword>
<dbReference type="Pfam" id="PF00857">
    <property type="entry name" value="Isochorismatase"/>
    <property type="match status" value="1"/>
</dbReference>
<protein>
    <submittedName>
        <fullName evidence="3">Cysteine hydrolase family protein</fullName>
    </submittedName>
</protein>
<gene>
    <name evidence="3" type="ORF">GCM10022202_01280</name>
</gene>
<dbReference type="EMBL" id="BAAAYV010000002">
    <property type="protein sequence ID" value="GAA3645790.1"/>
    <property type="molecule type" value="Genomic_DNA"/>
</dbReference>
<organism evidence="3 4">
    <name type="scientific">Microbacterium marinilacus</name>
    <dbReference type="NCBI Taxonomy" id="415209"/>
    <lineage>
        <taxon>Bacteria</taxon>
        <taxon>Bacillati</taxon>
        <taxon>Actinomycetota</taxon>
        <taxon>Actinomycetes</taxon>
        <taxon>Micrococcales</taxon>
        <taxon>Microbacteriaceae</taxon>
        <taxon>Microbacterium</taxon>
    </lineage>
</organism>
<comment type="caution">
    <text evidence="3">The sequence shown here is derived from an EMBL/GenBank/DDBJ whole genome shotgun (WGS) entry which is preliminary data.</text>
</comment>
<dbReference type="CDD" id="cd01014">
    <property type="entry name" value="nicotinamidase_related"/>
    <property type="match status" value="1"/>
</dbReference>
<dbReference type="Proteomes" id="UP001410795">
    <property type="component" value="Unassembled WGS sequence"/>
</dbReference>
<dbReference type="Gene3D" id="3.40.50.850">
    <property type="entry name" value="Isochorismatase-like"/>
    <property type="match status" value="1"/>
</dbReference>
<dbReference type="InterPro" id="IPR036380">
    <property type="entry name" value="Isochorismatase-like_sf"/>
</dbReference>
<dbReference type="GO" id="GO:0016787">
    <property type="term" value="F:hydrolase activity"/>
    <property type="evidence" value="ECO:0007669"/>
    <property type="project" value="UniProtKB-KW"/>
</dbReference>
<evidence type="ECO:0000313" key="4">
    <source>
        <dbReference type="Proteomes" id="UP001410795"/>
    </source>
</evidence>